<comment type="caution">
    <text evidence="2">The sequence shown here is derived from an EMBL/GenBank/DDBJ whole genome shotgun (WGS) entry which is preliminary data.</text>
</comment>
<sequence length="307" mass="34283">MKFSNVCILSLLFIASHSLGQDFDSQLEQLAAGLSKKIESKGKTKVAVWGFFTENGEKTALGNYITEDFSVYLTNFGNKFEVIDRNHLNVLLKEHQLNSEGYIDENTAKELGKIVAVDVIITGTYTVLNSVVKVRAKALDTETALQFAASMGNLALNENIASYLGVSVNGGNSTNRGFNSQLSSNETVNNPETVDENCKKTSTGDVCFANSSSQKIIIGIYYFPSKNVQLYSRRRKTVILESKETKCIYQVGNEPLTFFISNWNVFVDEEKFNGSERNLYSTRYAQYLKDKGELKVETCKSKTYTIK</sequence>
<dbReference type="RefSeq" id="WP_054559586.1">
    <property type="nucleotide sequence ID" value="NZ_LDJX01000005.1"/>
</dbReference>
<dbReference type="Gene3D" id="3.40.50.10610">
    <property type="entry name" value="ABC-type transport auxiliary lipoprotein component"/>
    <property type="match status" value="1"/>
</dbReference>
<dbReference type="Pfam" id="PF03783">
    <property type="entry name" value="CsgG"/>
    <property type="match status" value="1"/>
</dbReference>
<organism evidence="2 3">
    <name type="scientific">Croceitalea dokdonensis DOKDO 023</name>
    <dbReference type="NCBI Taxonomy" id="1300341"/>
    <lineage>
        <taxon>Bacteria</taxon>
        <taxon>Pseudomonadati</taxon>
        <taxon>Bacteroidota</taxon>
        <taxon>Flavobacteriia</taxon>
        <taxon>Flavobacteriales</taxon>
        <taxon>Flavobacteriaceae</taxon>
        <taxon>Croceitalea</taxon>
    </lineage>
</organism>
<keyword evidence="3" id="KW-1185">Reference proteome</keyword>
<gene>
    <name evidence="2" type="ORF">I595_2533</name>
</gene>
<dbReference type="EMBL" id="LDJX01000005">
    <property type="protein sequence ID" value="KPM31268.1"/>
    <property type="molecule type" value="Genomic_DNA"/>
</dbReference>
<keyword evidence="1" id="KW-0732">Signal</keyword>
<evidence type="ECO:0000313" key="2">
    <source>
        <dbReference type="EMBL" id="KPM31268.1"/>
    </source>
</evidence>
<feature type="signal peptide" evidence="1">
    <location>
        <begin position="1"/>
        <end position="20"/>
    </location>
</feature>
<dbReference type="OrthoDB" id="1411447at2"/>
<evidence type="ECO:0000256" key="1">
    <source>
        <dbReference type="SAM" id="SignalP"/>
    </source>
</evidence>
<dbReference type="Proteomes" id="UP000050280">
    <property type="component" value="Unassembled WGS sequence"/>
</dbReference>
<name>A0A0N8H3R0_9FLAO</name>
<protein>
    <submittedName>
        <fullName evidence="2">Curli production assembly/transport component CsgG</fullName>
    </submittedName>
</protein>
<evidence type="ECO:0000313" key="3">
    <source>
        <dbReference type="Proteomes" id="UP000050280"/>
    </source>
</evidence>
<dbReference type="GO" id="GO:0030288">
    <property type="term" value="C:outer membrane-bounded periplasmic space"/>
    <property type="evidence" value="ECO:0007669"/>
    <property type="project" value="InterPro"/>
</dbReference>
<proteinExistence type="predicted"/>
<reference evidence="2 3" key="1">
    <citation type="submission" date="2015-09" db="EMBL/GenBank/DDBJ databases">
        <title>Genome sequence of the marine flavobacterium Croceitalea dokdonensis DOKDO 023 that contains proton- and sodium-pumping rhodopsins.</title>
        <authorList>
            <person name="Kwon S.-K."/>
            <person name="Lee H.K."/>
            <person name="Kwak M.-J."/>
            <person name="Kim J.F."/>
        </authorList>
    </citation>
    <scope>NUCLEOTIDE SEQUENCE [LARGE SCALE GENOMIC DNA]</scope>
    <source>
        <strain evidence="2 3">DOKDO 023</strain>
    </source>
</reference>
<accession>A0A0N8H3R0</accession>
<feature type="chain" id="PRO_5006026092" evidence="1">
    <location>
        <begin position="21"/>
        <end position="307"/>
    </location>
</feature>
<dbReference type="InterPro" id="IPR005534">
    <property type="entry name" value="Curli_assmbl/transp-comp_CsgG"/>
</dbReference>
<dbReference type="AlphaFoldDB" id="A0A0N8H3R0"/>